<organism evidence="2 3">
    <name type="scientific">Rhizophlyctis rosea</name>
    <dbReference type="NCBI Taxonomy" id="64517"/>
    <lineage>
        <taxon>Eukaryota</taxon>
        <taxon>Fungi</taxon>
        <taxon>Fungi incertae sedis</taxon>
        <taxon>Chytridiomycota</taxon>
        <taxon>Chytridiomycota incertae sedis</taxon>
        <taxon>Chytridiomycetes</taxon>
        <taxon>Rhizophlyctidales</taxon>
        <taxon>Rhizophlyctidaceae</taxon>
        <taxon>Rhizophlyctis</taxon>
    </lineage>
</organism>
<feature type="signal peptide" evidence="1">
    <location>
        <begin position="1"/>
        <end position="19"/>
    </location>
</feature>
<dbReference type="EMBL" id="JADGJD010000640">
    <property type="protein sequence ID" value="KAJ3049468.1"/>
    <property type="molecule type" value="Genomic_DNA"/>
</dbReference>
<evidence type="ECO:0000313" key="2">
    <source>
        <dbReference type="EMBL" id="KAJ3049468.1"/>
    </source>
</evidence>
<dbReference type="Proteomes" id="UP001212841">
    <property type="component" value="Unassembled WGS sequence"/>
</dbReference>
<evidence type="ECO:0000256" key="1">
    <source>
        <dbReference type="SAM" id="SignalP"/>
    </source>
</evidence>
<evidence type="ECO:0000313" key="3">
    <source>
        <dbReference type="Proteomes" id="UP001212841"/>
    </source>
</evidence>
<keyword evidence="3" id="KW-1185">Reference proteome</keyword>
<evidence type="ECO:0008006" key="4">
    <source>
        <dbReference type="Google" id="ProtNLM"/>
    </source>
</evidence>
<protein>
    <recommendedName>
        <fullName evidence="4">MICOS complex subunit MIC12</fullName>
    </recommendedName>
</protein>
<dbReference type="AlphaFoldDB" id="A0AAD5S8S5"/>
<keyword evidence="1" id="KW-0732">Signal</keyword>
<feature type="chain" id="PRO_5042279919" description="MICOS complex subunit MIC12" evidence="1">
    <location>
        <begin position="20"/>
        <end position="112"/>
    </location>
</feature>
<comment type="caution">
    <text evidence="2">The sequence shown here is derived from an EMBL/GenBank/DDBJ whole genome shotgun (WGS) entry which is preliminary data.</text>
</comment>
<gene>
    <name evidence="2" type="ORF">HK097_009547</name>
</gene>
<proteinExistence type="predicted"/>
<accession>A0AAD5S8S5</accession>
<name>A0AAD5S8S5_9FUNG</name>
<sequence>MSKFILPLTAGLLLATTSYQVIRTHMEQNTLATKYALRQMQRDLEVNLPAEHQNLSLFTPTDIPPSQQPSLFINPAASFPFRSASIDYKLEEVKTNWNRAIHTLGSKITGQW</sequence>
<reference evidence="2" key="1">
    <citation type="submission" date="2020-05" db="EMBL/GenBank/DDBJ databases">
        <title>Phylogenomic resolution of chytrid fungi.</title>
        <authorList>
            <person name="Stajich J.E."/>
            <person name="Amses K."/>
            <person name="Simmons R."/>
            <person name="Seto K."/>
            <person name="Myers J."/>
            <person name="Bonds A."/>
            <person name="Quandt C.A."/>
            <person name="Barry K."/>
            <person name="Liu P."/>
            <person name="Grigoriev I."/>
            <person name="Longcore J.E."/>
            <person name="James T.Y."/>
        </authorList>
    </citation>
    <scope>NUCLEOTIDE SEQUENCE</scope>
    <source>
        <strain evidence="2">JEL0318</strain>
    </source>
</reference>